<keyword evidence="4 9" id="KW-0812">Transmembrane</keyword>
<proteinExistence type="inferred from homology"/>
<dbReference type="InterPro" id="IPR003593">
    <property type="entry name" value="AAA+_ATPase"/>
</dbReference>
<keyword evidence="12" id="KW-1185">Reference proteome</keyword>
<feature type="domain" description="ABC transporter" evidence="10">
    <location>
        <begin position="9"/>
        <end position="249"/>
    </location>
</feature>
<keyword evidence="5" id="KW-0547">Nucleotide-binding</keyword>
<dbReference type="InterPro" id="IPR027417">
    <property type="entry name" value="P-loop_NTPase"/>
</dbReference>
<evidence type="ECO:0000256" key="5">
    <source>
        <dbReference type="ARBA" id="ARBA00022741"/>
    </source>
</evidence>
<keyword evidence="7 9" id="KW-1133">Transmembrane helix</keyword>
<dbReference type="Proteomes" id="UP001139336">
    <property type="component" value="Unassembled WGS sequence"/>
</dbReference>
<dbReference type="InterPro" id="IPR003439">
    <property type="entry name" value="ABC_transporter-like_ATP-bd"/>
</dbReference>
<dbReference type="RefSeq" id="WP_236117645.1">
    <property type="nucleotide sequence ID" value="NZ_JAKGSI010000001.1"/>
</dbReference>
<evidence type="ECO:0000256" key="7">
    <source>
        <dbReference type="ARBA" id="ARBA00022989"/>
    </source>
</evidence>
<dbReference type="InterPro" id="IPR050095">
    <property type="entry name" value="ECF_ABC_transporter_ATP-bd"/>
</dbReference>
<dbReference type="PROSITE" id="PS50893">
    <property type="entry name" value="ABC_TRANSPORTER_2"/>
    <property type="match status" value="2"/>
</dbReference>
<evidence type="ECO:0000256" key="6">
    <source>
        <dbReference type="ARBA" id="ARBA00022840"/>
    </source>
</evidence>
<dbReference type="Gene3D" id="3.40.50.300">
    <property type="entry name" value="P-loop containing nucleotide triphosphate hydrolases"/>
    <property type="match status" value="2"/>
</dbReference>
<evidence type="ECO:0000313" key="11">
    <source>
        <dbReference type="EMBL" id="MCF4005852.1"/>
    </source>
</evidence>
<dbReference type="SMART" id="SM00382">
    <property type="entry name" value="AAA"/>
    <property type="match status" value="2"/>
</dbReference>
<dbReference type="CDD" id="cd16914">
    <property type="entry name" value="EcfT"/>
    <property type="match status" value="1"/>
</dbReference>
<dbReference type="SUPFAM" id="SSF52540">
    <property type="entry name" value="P-loop containing nucleoside triphosphate hydrolases"/>
    <property type="match status" value="2"/>
</dbReference>
<protein>
    <submittedName>
        <fullName evidence="11">ATP-binding cassette domain-containing protein</fullName>
    </submittedName>
</protein>
<dbReference type="GO" id="GO:0005524">
    <property type="term" value="F:ATP binding"/>
    <property type="evidence" value="ECO:0007669"/>
    <property type="project" value="UniProtKB-KW"/>
</dbReference>
<comment type="caution">
    <text evidence="11">The sequence shown here is derived from an EMBL/GenBank/DDBJ whole genome shotgun (WGS) entry which is preliminary data.</text>
</comment>
<dbReference type="GO" id="GO:0016887">
    <property type="term" value="F:ATP hydrolysis activity"/>
    <property type="evidence" value="ECO:0007669"/>
    <property type="project" value="InterPro"/>
</dbReference>
<dbReference type="EMBL" id="JAKGSI010000001">
    <property type="protein sequence ID" value="MCF4005852.1"/>
    <property type="molecule type" value="Genomic_DNA"/>
</dbReference>
<evidence type="ECO:0000256" key="2">
    <source>
        <dbReference type="ARBA" id="ARBA00005417"/>
    </source>
</evidence>
<feature type="transmembrane region" description="Helical" evidence="9">
    <location>
        <begin position="706"/>
        <end position="727"/>
    </location>
</feature>
<evidence type="ECO:0000259" key="10">
    <source>
        <dbReference type="PROSITE" id="PS50893"/>
    </source>
</evidence>
<dbReference type="PANTHER" id="PTHR43553:SF24">
    <property type="entry name" value="ENERGY-COUPLING FACTOR TRANSPORTER ATP-BINDING PROTEIN ECFA1"/>
    <property type="match status" value="1"/>
</dbReference>
<dbReference type="InterPro" id="IPR015856">
    <property type="entry name" value="ABC_transpr_CbiO/EcfA_su"/>
</dbReference>
<feature type="transmembrane region" description="Helical" evidence="9">
    <location>
        <begin position="552"/>
        <end position="570"/>
    </location>
</feature>
<evidence type="ECO:0000256" key="8">
    <source>
        <dbReference type="ARBA" id="ARBA00023136"/>
    </source>
</evidence>
<dbReference type="Pfam" id="PF02361">
    <property type="entry name" value="CbiQ"/>
    <property type="match status" value="1"/>
</dbReference>
<dbReference type="InterPro" id="IPR003339">
    <property type="entry name" value="ABC/ECF_trnsptr_transmembrane"/>
</dbReference>
<evidence type="ECO:0000313" key="12">
    <source>
        <dbReference type="Proteomes" id="UP001139336"/>
    </source>
</evidence>
<keyword evidence="3" id="KW-0813">Transport</keyword>
<feature type="transmembrane region" description="Helical" evidence="9">
    <location>
        <begin position="582"/>
        <end position="600"/>
    </location>
</feature>
<evidence type="ECO:0000256" key="4">
    <source>
        <dbReference type="ARBA" id="ARBA00022692"/>
    </source>
</evidence>
<feature type="transmembrane region" description="Helical" evidence="9">
    <location>
        <begin position="502"/>
        <end position="520"/>
    </location>
</feature>
<dbReference type="CDD" id="cd03225">
    <property type="entry name" value="ABC_cobalt_CbiO_domain1"/>
    <property type="match status" value="2"/>
</dbReference>
<name>A0A9X1QP54_9CORY</name>
<feature type="domain" description="ABC transporter" evidence="10">
    <location>
        <begin position="277"/>
        <end position="499"/>
    </location>
</feature>
<dbReference type="PROSITE" id="PS00211">
    <property type="entry name" value="ABC_TRANSPORTER_1"/>
    <property type="match status" value="1"/>
</dbReference>
<keyword evidence="6 11" id="KW-0067">ATP-binding</keyword>
<keyword evidence="8 9" id="KW-0472">Membrane</keyword>
<comment type="subcellular location">
    <subcellularLocation>
        <location evidence="1">Membrane</location>
        <topology evidence="1">Multi-pass membrane protein</topology>
    </subcellularLocation>
</comment>
<dbReference type="GO" id="GO:0043190">
    <property type="term" value="C:ATP-binding cassette (ABC) transporter complex"/>
    <property type="evidence" value="ECO:0007669"/>
    <property type="project" value="TreeGrafter"/>
</dbReference>
<evidence type="ECO:0000256" key="3">
    <source>
        <dbReference type="ARBA" id="ARBA00022448"/>
    </source>
</evidence>
<sequence length="728" mass="79686">MSTPTPPLAQLEDLSVLYDGAPAPVLDGLSLEQFDGQVTAVVGPSGCGKSTLLHTVCGIIPHSIPARYYGSARLLGEEVADASAAHIAQAVAVVTQDPDSAIVTTSLYREVAFPLQNLRVPAEEIPPRVEEALRTVGLWERHEEDPARLSGGQRQRLQIAVALAMRPRLLVLDEPTSMIDPAAREEIAALLRSSLTEERGVLLIEHDLRPVWDIIDRILLLDDAGRVLALGPREEVVAQFPQVRPAPQEGGEIFRPHGQIRFYRREGEGPLTAVPALEDPDPILRLEEFGLSGRGCPVSAALGRGELVALVGPNGSGKTTLLEAIAGVQPRARGRAFHDGKELRRGSIGAGFVHQNPWHQFVSTSVRKELEVGSAAGEGVETLLEEIGLAAHAERHPMTLSGGQARRLSVATMHDSPHEVLCLDEPTYGQDPANIRRLVALIEQLRARGHTVIVATHDVDFVLHHASRVIALPERQRAEEEPAGPEPRPPHTRRRLGLFERLYPLTLFAGILPVFVLIFFWRLQTFHLAVMVACSVGCVVSLAPWRRILGCLAAIWGIWAILLFSAGHVIAEYQSPVNNALMDPYLVAALIALVLVSGIGTSPHRMLSALVDDLHVPYRLASAGVAALDFMPRFRREFATLRRSRRLRGIGLSWGVAAPVYRWCSSFVPLCIIAVRHAEKVAMSMDTRAFGAFPTRTSIDPTAWRWWDTVLLVALWVVGAVGWWIYLS</sequence>
<dbReference type="InterPro" id="IPR017871">
    <property type="entry name" value="ABC_transporter-like_CS"/>
</dbReference>
<dbReference type="AlphaFoldDB" id="A0A9X1QP54"/>
<evidence type="ECO:0000256" key="9">
    <source>
        <dbReference type="SAM" id="Phobius"/>
    </source>
</evidence>
<dbReference type="Pfam" id="PF00005">
    <property type="entry name" value="ABC_tran"/>
    <property type="match status" value="2"/>
</dbReference>
<gene>
    <name evidence="11" type="ORF">L1O03_01495</name>
</gene>
<dbReference type="GO" id="GO:0042626">
    <property type="term" value="F:ATPase-coupled transmembrane transporter activity"/>
    <property type="evidence" value="ECO:0007669"/>
    <property type="project" value="TreeGrafter"/>
</dbReference>
<reference evidence="11" key="1">
    <citation type="submission" date="2022-01" db="EMBL/GenBank/DDBJ databases">
        <title>Corynebacterium sp. nov isolated from isolated from the feces of the greater white-fronted geese (Anser albifrons) at Poyang Lake, PR China.</title>
        <authorList>
            <person name="Liu Q."/>
        </authorList>
    </citation>
    <scope>NUCLEOTIDE SEQUENCE</scope>
    <source>
        <strain evidence="11">JCM 32435</strain>
    </source>
</reference>
<evidence type="ECO:0000256" key="1">
    <source>
        <dbReference type="ARBA" id="ARBA00004141"/>
    </source>
</evidence>
<accession>A0A9X1QP54</accession>
<dbReference type="PANTHER" id="PTHR43553">
    <property type="entry name" value="HEAVY METAL TRANSPORTER"/>
    <property type="match status" value="1"/>
</dbReference>
<organism evidence="11 12">
    <name type="scientific">Corynebacterium uropygiale</name>
    <dbReference type="NCBI Taxonomy" id="1775911"/>
    <lineage>
        <taxon>Bacteria</taxon>
        <taxon>Bacillati</taxon>
        <taxon>Actinomycetota</taxon>
        <taxon>Actinomycetes</taxon>
        <taxon>Mycobacteriales</taxon>
        <taxon>Corynebacteriaceae</taxon>
        <taxon>Corynebacterium</taxon>
    </lineage>
</organism>
<comment type="similarity">
    <text evidence="2">Belongs to the ABC transporter superfamily.</text>
</comment>